<keyword evidence="2" id="KW-1185">Reference proteome</keyword>
<evidence type="ECO:0000313" key="3">
    <source>
        <dbReference type="WBParaSite" id="HNAJ_0001116901-mRNA-1"/>
    </source>
</evidence>
<dbReference type="OrthoDB" id="6254784at2759"/>
<reference evidence="1 2" key="2">
    <citation type="submission" date="2018-11" db="EMBL/GenBank/DDBJ databases">
        <authorList>
            <consortium name="Pathogen Informatics"/>
        </authorList>
    </citation>
    <scope>NUCLEOTIDE SEQUENCE [LARGE SCALE GENOMIC DNA]</scope>
</reference>
<dbReference type="Proteomes" id="UP000278807">
    <property type="component" value="Unassembled WGS sequence"/>
</dbReference>
<protein>
    <submittedName>
        <fullName evidence="1 3">Uncharacterized protein</fullName>
    </submittedName>
</protein>
<evidence type="ECO:0000313" key="1">
    <source>
        <dbReference type="EMBL" id="VDO09701.1"/>
    </source>
</evidence>
<sequence>MHFVNSFRVSGLEPKRLDVGDMDIDFIPYLYRLYKRIPLQPELAEAMIPEGPLMTESEVDRRSPQFAWRPHSRYGRR</sequence>
<gene>
    <name evidence="1" type="ORF">HNAJ_LOCUS11159</name>
</gene>
<proteinExistence type="predicted"/>
<dbReference type="EMBL" id="UZAE01013408">
    <property type="protein sequence ID" value="VDO09701.1"/>
    <property type="molecule type" value="Genomic_DNA"/>
</dbReference>
<organism evidence="3">
    <name type="scientific">Rodentolepis nana</name>
    <name type="common">Dwarf tapeworm</name>
    <name type="synonym">Hymenolepis nana</name>
    <dbReference type="NCBI Taxonomy" id="102285"/>
    <lineage>
        <taxon>Eukaryota</taxon>
        <taxon>Metazoa</taxon>
        <taxon>Spiralia</taxon>
        <taxon>Lophotrochozoa</taxon>
        <taxon>Platyhelminthes</taxon>
        <taxon>Cestoda</taxon>
        <taxon>Eucestoda</taxon>
        <taxon>Cyclophyllidea</taxon>
        <taxon>Hymenolepididae</taxon>
        <taxon>Rodentolepis</taxon>
    </lineage>
</organism>
<name>A0A0R3TTV9_RODNA</name>
<dbReference type="WBParaSite" id="HNAJ_0001116901-mRNA-1">
    <property type="protein sequence ID" value="HNAJ_0001116901-mRNA-1"/>
    <property type="gene ID" value="HNAJ_0001116901"/>
</dbReference>
<accession>A0A0R3TTV9</accession>
<evidence type="ECO:0000313" key="2">
    <source>
        <dbReference type="Proteomes" id="UP000278807"/>
    </source>
</evidence>
<dbReference type="AlphaFoldDB" id="A0A0R3TTV9"/>
<reference evidence="3" key="1">
    <citation type="submission" date="2017-02" db="UniProtKB">
        <authorList>
            <consortium name="WormBaseParasite"/>
        </authorList>
    </citation>
    <scope>IDENTIFICATION</scope>
</reference>